<keyword evidence="2" id="KW-0547">Nucleotide-binding</keyword>
<evidence type="ECO:0000313" key="14">
    <source>
        <dbReference type="Proteomes" id="UP000320475"/>
    </source>
</evidence>
<dbReference type="InterPro" id="IPR050079">
    <property type="entry name" value="DEAD_box_RNA_helicase"/>
</dbReference>
<protein>
    <recommendedName>
        <fullName evidence="1">RNA helicase</fullName>
        <ecNumber evidence="1">3.6.4.13</ecNumber>
    </recommendedName>
</protein>
<dbReference type="EC" id="3.6.4.13" evidence="1"/>
<comment type="catalytic activity">
    <reaction evidence="7">
        <text>ATP + H2O = ADP + phosphate + H(+)</text>
        <dbReference type="Rhea" id="RHEA:13065"/>
        <dbReference type="ChEBI" id="CHEBI:15377"/>
        <dbReference type="ChEBI" id="CHEBI:15378"/>
        <dbReference type="ChEBI" id="CHEBI:30616"/>
        <dbReference type="ChEBI" id="CHEBI:43474"/>
        <dbReference type="ChEBI" id="CHEBI:456216"/>
        <dbReference type="EC" id="3.6.4.13"/>
    </reaction>
</comment>
<dbReference type="SMART" id="SM00490">
    <property type="entry name" value="HELICc"/>
    <property type="match status" value="1"/>
</dbReference>
<dbReference type="InterPro" id="IPR014001">
    <property type="entry name" value="Helicase_ATP-bd"/>
</dbReference>
<dbReference type="EMBL" id="QEAN01000075">
    <property type="protein sequence ID" value="TPX49886.1"/>
    <property type="molecule type" value="Genomic_DNA"/>
</dbReference>
<dbReference type="GO" id="GO:0016787">
    <property type="term" value="F:hydrolase activity"/>
    <property type="evidence" value="ECO:0007669"/>
    <property type="project" value="UniProtKB-KW"/>
</dbReference>
<evidence type="ECO:0000256" key="5">
    <source>
        <dbReference type="ARBA" id="ARBA00022840"/>
    </source>
</evidence>
<dbReference type="OrthoDB" id="10256233at2759"/>
<evidence type="ECO:0000313" key="11">
    <source>
        <dbReference type="EMBL" id="TPX47462.1"/>
    </source>
</evidence>
<sequence>MLCRLWRGSGQIAGPPHRCITTFRDLGVPERVTTTLKTHFRVQTPTEGQEALLPALFTGRDVLFRDYTGTGKSVALCAYIASRYDRRKRVAVDNQPPSTQVSSLVLSPTRELAVQLHGWIVSLLRPHHPSDTDIQCILNGLDRNEQASRLQTHTPSIIVGTPLRVRELVHDKVIDLGALEVLVLDEVDYLIREASPKASVTEKFRNVIHPRPGEMLVDQIVSQRRDMAEGDVSRVKRKSKNSKKPTAAPAEDTVAKADHTDNCGRTLQIIASSATLPAYLHHSLVWKRKWLQNPLLLDMTTSESVAPQNITHHVLVIREDGTSHDVFSNEKDSLPPDPITEMALADADELVLEAVASMIIRDNIKSALLFVASSVALDPIIEKFQEQGIPAQKLIRQIDWNAFGTQVKYSDRDAGDGANTVTSYPEPPATPFESFTSGKTKLLICTEHAARGLDLPNTTHVFILGPPSTPQSYLHMAGRAGRFGRRGTVINVLSGSRHVENVTKMLSSLFLKTGVYVNA</sequence>
<evidence type="ECO:0000256" key="2">
    <source>
        <dbReference type="ARBA" id="ARBA00022741"/>
    </source>
</evidence>
<evidence type="ECO:0000256" key="3">
    <source>
        <dbReference type="ARBA" id="ARBA00022801"/>
    </source>
</evidence>
<evidence type="ECO:0000256" key="7">
    <source>
        <dbReference type="ARBA" id="ARBA00047984"/>
    </source>
</evidence>
<accession>A0A507DEC6</accession>
<name>A0A507DEC6_9FUNG</name>
<proteinExistence type="predicted"/>
<dbReference type="AlphaFoldDB" id="A0A507DEC6"/>
<dbReference type="GO" id="GO:0005829">
    <property type="term" value="C:cytosol"/>
    <property type="evidence" value="ECO:0007669"/>
    <property type="project" value="TreeGrafter"/>
</dbReference>
<gene>
    <name evidence="11" type="ORF">SeLEV6574_g02656</name>
    <name evidence="12" type="ORF">SeMB42_g02441</name>
</gene>
<dbReference type="EMBL" id="QEAM01000077">
    <property type="protein sequence ID" value="TPX47462.1"/>
    <property type="molecule type" value="Genomic_DNA"/>
</dbReference>
<keyword evidence="13" id="KW-1185">Reference proteome</keyword>
<comment type="caution">
    <text evidence="12">The sequence shown here is derived from an EMBL/GenBank/DDBJ whole genome shotgun (WGS) entry which is preliminary data.</text>
</comment>
<feature type="region of interest" description="Disordered" evidence="8">
    <location>
        <begin position="225"/>
        <end position="257"/>
    </location>
</feature>
<organism evidence="12 13">
    <name type="scientific">Synchytrium endobioticum</name>
    <dbReference type="NCBI Taxonomy" id="286115"/>
    <lineage>
        <taxon>Eukaryota</taxon>
        <taxon>Fungi</taxon>
        <taxon>Fungi incertae sedis</taxon>
        <taxon>Chytridiomycota</taxon>
        <taxon>Chytridiomycota incertae sedis</taxon>
        <taxon>Chytridiomycetes</taxon>
        <taxon>Synchytriales</taxon>
        <taxon>Synchytriaceae</taxon>
        <taxon>Synchytrium</taxon>
    </lineage>
</organism>
<dbReference type="Gene3D" id="3.40.50.300">
    <property type="entry name" value="P-loop containing nucleotide triphosphate hydrolases"/>
    <property type="match status" value="2"/>
</dbReference>
<reference evidence="13 14" key="1">
    <citation type="journal article" date="2019" name="Sci. Rep.">
        <title>Comparative genomics of chytrid fungi reveal insights into the obligate biotrophic and pathogenic lifestyle of Synchytrium endobioticum.</title>
        <authorList>
            <person name="van de Vossenberg B.T.L.H."/>
            <person name="Warris S."/>
            <person name="Nguyen H.D.T."/>
            <person name="van Gent-Pelzer M.P.E."/>
            <person name="Joly D.L."/>
            <person name="van de Geest H.C."/>
            <person name="Bonants P.J.M."/>
            <person name="Smith D.S."/>
            <person name="Levesque C.A."/>
            <person name="van der Lee T.A.J."/>
        </authorList>
    </citation>
    <scope>NUCLEOTIDE SEQUENCE [LARGE SCALE GENOMIC DNA]</scope>
    <source>
        <strain evidence="11 14">LEV6574</strain>
        <strain evidence="12 13">MB42</strain>
    </source>
</reference>
<keyword evidence="3" id="KW-0378">Hydrolase</keyword>
<dbReference type="VEuPathDB" id="FungiDB:SeMB42_g02441"/>
<dbReference type="GO" id="GO:0005524">
    <property type="term" value="F:ATP binding"/>
    <property type="evidence" value="ECO:0007669"/>
    <property type="project" value="UniProtKB-KW"/>
</dbReference>
<evidence type="ECO:0000259" key="9">
    <source>
        <dbReference type="PROSITE" id="PS51192"/>
    </source>
</evidence>
<dbReference type="SUPFAM" id="SSF52540">
    <property type="entry name" value="P-loop containing nucleoside triphosphate hydrolases"/>
    <property type="match status" value="1"/>
</dbReference>
<evidence type="ECO:0000256" key="8">
    <source>
        <dbReference type="SAM" id="MobiDB-lite"/>
    </source>
</evidence>
<dbReference type="GO" id="GO:0003724">
    <property type="term" value="F:RNA helicase activity"/>
    <property type="evidence" value="ECO:0007669"/>
    <property type="project" value="UniProtKB-EC"/>
</dbReference>
<dbReference type="SMART" id="SM00487">
    <property type="entry name" value="DEXDc"/>
    <property type="match status" value="1"/>
</dbReference>
<feature type="domain" description="Helicase C-terminal" evidence="10">
    <location>
        <begin position="346"/>
        <end position="519"/>
    </location>
</feature>
<dbReference type="Proteomes" id="UP000320475">
    <property type="component" value="Unassembled WGS sequence"/>
</dbReference>
<dbReference type="InterPro" id="IPR027417">
    <property type="entry name" value="P-loop_NTPase"/>
</dbReference>
<keyword evidence="4" id="KW-0347">Helicase</keyword>
<dbReference type="PANTHER" id="PTHR47959:SF1">
    <property type="entry name" value="ATP-DEPENDENT RNA HELICASE DBPA"/>
    <property type="match status" value="1"/>
</dbReference>
<dbReference type="PROSITE" id="PS51192">
    <property type="entry name" value="HELICASE_ATP_BIND_1"/>
    <property type="match status" value="1"/>
</dbReference>
<evidence type="ECO:0000256" key="1">
    <source>
        <dbReference type="ARBA" id="ARBA00012552"/>
    </source>
</evidence>
<evidence type="ECO:0000256" key="6">
    <source>
        <dbReference type="ARBA" id="ARBA00022884"/>
    </source>
</evidence>
<feature type="compositionally biased region" description="Basic and acidic residues" evidence="8">
    <location>
        <begin position="225"/>
        <end position="234"/>
    </location>
</feature>
<dbReference type="InterPro" id="IPR011545">
    <property type="entry name" value="DEAD/DEAH_box_helicase_dom"/>
</dbReference>
<dbReference type="STRING" id="286115.A0A507DEC6"/>
<dbReference type="Proteomes" id="UP000317494">
    <property type="component" value="Unassembled WGS sequence"/>
</dbReference>
<dbReference type="Pfam" id="PF00270">
    <property type="entry name" value="DEAD"/>
    <property type="match status" value="1"/>
</dbReference>
<dbReference type="PANTHER" id="PTHR47959">
    <property type="entry name" value="ATP-DEPENDENT RNA HELICASE RHLE-RELATED"/>
    <property type="match status" value="1"/>
</dbReference>
<dbReference type="PROSITE" id="PS51194">
    <property type="entry name" value="HELICASE_CTER"/>
    <property type="match status" value="1"/>
</dbReference>
<dbReference type="InterPro" id="IPR001650">
    <property type="entry name" value="Helicase_C-like"/>
</dbReference>
<keyword evidence="6" id="KW-0694">RNA-binding</keyword>
<keyword evidence="5" id="KW-0067">ATP-binding</keyword>
<feature type="domain" description="Helicase ATP-binding" evidence="9">
    <location>
        <begin position="53"/>
        <end position="277"/>
    </location>
</feature>
<evidence type="ECO:0000256" key="4">
    <source>
        <dbReference type="ARBA" id="ARBA00022806"/>
    </source>
</evidence>
<evidence type="ECO:0000313" key="12">
    <source>
        <dbReference type="EMBL" id="TPX49886.1"/>
    </source>
</evidence>
<dbReference type="GO" id="GO:0003723">
    <property type="term" value="F:RNA binding"/>
    <property type="evidence" value="ECO:0007669"/>
    <property type="project" value="UniProtKB-KW"/>
</dbReference>
<evidence type="ECO:0000259" key="10">
    <source>
        <dbReference type="PROSITE" id="PS51194"/>
    </source>
</evidence>
<dbReference type="Pfam" id="PF00271">
    <property type="entry name" value="Helicase_C"/>
    <property type="match status" value="1"/>
</dbReference>
<evidence type="ECO:0000313" key="13">
    <source>
        <dbReference type="Proteomes" id="UP000317494"/>
    </source>
</evidence>